<proteinExistence type="predicted"/>
<dbReference type="PATRIC" id="fig|388467.6.peg.3795"/>
<evidence type="ECO:0000313" key="2">
    <source>
        <dbReference type="EMBL" id="KEI68583.1"/>
    </source>
</evidence>
<evidence type="ECO:0000313" key="3">
    <source>
        <dbReference type="Proteomes" id="UP000027395"/>
    </source>
</evidence>
<dbReference type="RefSeq" id="WP_072005228.1">
    <property type="nucleotide sequence ID" value="NZ_CM002803.1"/>
</dbReference>
<sequence>MSKNIKVSTGSAVPFFARFLSEQDTETGDSTSTDIPTIWTFKWPSDWEDS</sequence>
<dbReference type="Pfam" id="PF12559">
    <property type="entry name" value="Inhibitor_I10"/>
    <property type="match status" value="1"/>
</dbReference>
<accession>B7SMU6</accession>
<keyword evidence="3" id="KW-1185">Reference proteome</keyword>
<reference evidence="2 3" key="2">
    <citation type="journal article" date="2014" name="Appl. Environ. Microbiol.">
        <title>Elucidation of insertion elements encoded on plasmids and in vitro construction of shuttle vectors from the toxic cyanobacterium Planktothrix.</title>
        <authorList>
            <person name="Christiansen G."/>
            <person name="Goesmann A."/>
            <person name="Kurmayer R."/>
        </authorList>
    </citation>
    <scope>NUCLEOTIDE SEQUENCE [LARGE SCALE GENOMIC DNA]</scope>
    <source>
        <strain evidence="2 3">NIVA-CYA 126/8</strain>
    </source>
</reference>
<dbReference type="Proteomes" id="UP000027395">
    <property type="component" value="Chromosome"/>
</dbReference>
<dbReference type="NCBIfam" id="NF033738">
    <property type="entry name" value="microvirid_RiPP"/>
    <property type="match status" value="1"/>
</dbReference>
<protein>
    <submittedName>
        <fullName evidence="1">MvdF</fullName>
    </submittedName>
</protein>
<gene>
    <name evidence="1" type="primary">mvdF</name>
    <name evidence="2" type="ORF">A19Y_4688</name>
</gene>
<dbReference type="EMBL" id="EU438895">
    <property type="protein sequence ID" value="ACC54552.1"/>
    <property type="molecule type" value="Genomic_DNA"/>
</dbReference>
<dbReference type="HOGENOM" id="CLU_214419_0_0_3"/>
<reference evidence="1" key="1">
    <citation type="journal article" date="2008" name="ChemBioChem">
        <title>st-translational Modification in Microviridin Biosynthesis.</title>
        <authorList>
            <person name="Philmus B."/>
            <person name="Christiansen G."/>
            <person name="Yoshida W.Y."/>
            <person name="Hemscheidt T.K."/>
        </authorList>
    </citation>
    <scope>NUCLEOTIDE SEQUENCE</scope>
    <source>
        <strain evidence="1">NIVA-CYA 126/8</strain>
    </source>
</reference>
<dbReference type="InterPro" id="IPR022217">
    <property type="entry name" value="Prot_inh_I10_marinostatin"/>
</dbReference>
<dbReference type="STRING" id="388467.A19Y_4688"/>
<dbReference type="AlphaFoldDB" id="B7SMU6"/>
<evidence type="ECO:0000313" key="1">
    <source>
        <dbReference type="EMBL" id="ACC54552.1"/>
    </source>
</evidence>
<name>B7SMU6_PLAA1</name>
<dbReference type="EMBL" id="CM002803">
    <property type="protein sequence ID" value="KEI68583.1"/>
    <property type="molecule type" value="Genomic_DNA"/>
</dbReference>
<organism evidence="1">
    <name type="scientific">Planktothrix agardhii (strain NIVA-CYA 126/8)</name>
    <dbReference type="NCBI Taxonomy" id="388467"/>
    <lineage>
        <taxon>Bacteria</taxon>
        <taxon>Bacillati</taxon>
        <taxon>Cyanobacteriota</taxon>
        <taxon>Cyanophyceae</taxon>
        <taxon>Oscillatoriophycideae</taxon>
        <taxon>Oscillatoriales</taxon>
        <taxon>Microcoleaceae</taxon>
        <taxon>Planktothrix</taxon>
    </lineage>
</organism>